<dbReference type="Proteomes" id="UP000283895">
    <property type="component" value="Unassembled WGS sequence"/>
</dbReference>
<dbReference type="STRING" id="356882.A0A423VRX3"/>
<sequence length="154" mass="15892">MSSPSKDIIATYGLTPRDVDIAIKALITMIDGNLKPDYDKLAKLAGFKDGVAANKGWWATRKKIMSAKGANGDDDADDADNDNDDITSAPASTPKRKRKNADTAAAAASSPAPKRGRGRPKKNVAPPTAPAATAQEGGAEVDGQAGVDMVEGEA</sequence>
<proteinExistence type="predicted"/>
<dbReference type="EMBL" id="LKEA01000043">
    <property type="protein sequence ID" value="ROV93810.1"/>
    <property type="molecule type" value="Genomic_DNA"/>
</dbReference>
<dbReference type="AlphaFoldDB" id="A0A423VRX3"/>
<keyword evidence="5" id="KW-1185">Reference proteome</keyword>
<feature type="region of interest" description="Disordered" evidence="3">
    <location>
        <begin position="68"/>
        <end position="154"/>
    </location>
</feature>
<feature type="compositionally biased region" description="Low complexity" evidence="3">
    <location>
        <begin position="104"/>
        <end position="113"/>
    </location>
</feature>
<evidence type="ECO:0000313" key="5">
    <source>
        <dbReference type="Proteomes" id="UP000283895"/>
    </source>
</evidence>
<accession>A0A423VRX3</accession>
<name>A0A423VRX3_9PEZI</name>
<dbReference type="GO" id="GO:0005634">
    <property type="term" value="C:nucleus"/>
    <property type="evidence" value="ECO:0007669"/>
    <property type="project" value="UniProtKB-SubCell"/>
</dbReference>
<evidence type="ECO:0000256" key="1">
    <source>
        <dbReference type="ARBA" id="ARBA00004123"/>
    </source>
</evidence>
<dbReference type="InterPro" id="IPR000637">
    <property type="entry name" value="HMGI/Y_DNA-bd_CS"/>
</dbReference>
<evidence type="ECO:0000256" key="2">
    <source>
        <dbReference type="ARBA" id="ARBA00023242"/>
    </source>
</evidence>
<evidence type="ECO:0000313" key="4">
    <source>
        <dbReference type="EMBL" id="ROV93810.1"/>
    </source>
</evidence>
<comment type="caution">
    <text evidence="4">The sequence shown here is derived from an EMBL/GenBank/DDBJ whole genome shotgun (WGS) entry which is preliminary data.</text>
</comment>
<reference evidence="4 5" key="1">
    <citation type="submission" date="2015-09" db="EMBL/GenBank/DDBJ databases">
        <title>Host preference determinants of Valsa canker pathogens revealed by comparative genomics.</title>
        <authorList>
            <person name="Yin Z."/>
            <person name="Huang L."/>
        </authorList>
    </citation>
    <scope>NUCLEOTIDE SEQUENCE [LARGE SCALE GENOMIC DNA]</scope>
    <source>
        <strain evidence="4 5">03-1</strain>
    </source>
</reference>
<feature type="compositionally biased region" description="Acidic residues" evidence="3">
    <location>
        <begin position="72"/>
        <end position="85"/>
    </location>
</feature>
<organism evidence="4 5">
    <name type="scientific">Cytospora schulzeri</name>
    <dbReference type="NCBI Taxonomy" id="448051"/>
    <lineage>
        <taxon>Eukaryota</taxon>
        <taxon>Fungi</taxon>
        <taxon>Dikarya</taxon>
        <taxon>Ascomycota</taxon>
        <taxon>Pezizomycotina</taxon>
        <taxon>Sordariomycetes</taxon>
        <taxon>Sordariomycetidae</taxon>
        <taxon>Diaporthales</taxon>
        <taxon>Cytosporaceae</taxon>
        <taxon>Cytospora</taxon>
    </lineage>
</organism>
<protein>
    <submittedName>
        <fullName evidence="4">Uncharacterized protein</fullName>
    </submittedName>
</protein>
<dbReference type="GO" id="GO:0006355">
    <property type="term" value="P:regulation of DNA-templated transcription"/>
    <property type="evidence" value="ECO:0007669"/>
    <property type="project" value="InterPro"/>
</dbReference>
<dbReference type="OrthoDB" id="5241348at2759"/>
<dbReference type="PROSITE" id="PS00354">
    <property type="entry name" value="HMGI_Y"/>
    <property type="match status" value="1"/>
</dbReference>
<evidence type="ECO:0000256" key="3">
    <source>
        <dbReference type="SAM" id="MobiDB-lite"/>
    </source>
</evidence>
<comment type="subcellular location">
    <subcellularLocation>
        <location evidence="1">Nucleus</location>
    </subcellularLocation>
</comment>
<keyword evidence="2" id="KW-0539">Nucleus</keyword>
<gene>
    <name evidence="4" type="ORF">VMCG_08831</name>
</gene>